<protein>
    <submittedName>
        <fullName evidence="3">Uncharacterized protein</fullName>
    </submittedName>
</protein>
<organism evidence="3 4">
    <name type="scientific">Psylliodes chrysocephalus</name>
    <dbReference type="NCBI Taxonomy" id="3402493"/>
    <lineage>
        <taxon>Eukaryota</taxon>
        <taxon>Metazoa</taxon>
        <taxon>Ecdysozoa</taxon>
        <taxon>Arthropoda</taxon>
        <taxon>Hexapoda</taxon>
        <taxon>Insecta</taxon>
        <taxon>Pterygota</taxon>
        <taxon>Neoptera</taxon>
        <taxon>Endopterygota</taxon>
        <taxon>Coleoptera</taxon>
        <taxon>Polyphaga</taxon>
        <taxon>Cucujiformia</taxon>
        <taxon>Chrysomeloidea</taxon>
        <taxon>Chrysomelidae</taxon>
        <taxon>Galerucinae</taxon>
        <taxon>Alticini</taxon>
        <taxon>Psylliodes</taxon>
    </lineage>
</organism>
<dbReference type="EMBL" id="OV651814">
    <property type="protein sequence ID" value="CAH1106052.1"/>
    <property type="molecule type" value="Genomic_DNA"/>
</dbReference>
<proteinExistence type="predicted"/>
<evidence type="ECO:0000313" key="4">
    <source>
        <dbReference type="Proteomes" id="UP001153636"/>
    </source>
</evidence>
<name>A0A9P0CWP4_9CUCU</name>
<feature type="coiled-coil region" evidence="1">
    <location>
        <begin position="52"/>
        <end position="83"/>
    </location>
</feature>
<reference evidence="3" key="1">
    <citation type="submission" date="2022-01" db="EMBL/GenBank/DDBJ databases">
        <authorList>
            <person name="King R."/>
        </authorList>
    </citation>
    <scope>NUCLEOTIDE SEQUENCE</scope>
</reference>
<accession>A0A9P0CWP4</accession>
<feature type="compositionally biased region" description="Polar residues" evidence="2">
    <location>
        <begin position="352"/>
        <end position="363"/>
    </location>
</feature>
<keyword evidence="4" id="KW-1185">Reference proteome</keyword>
<evidence type="ECO:0000256" key="1">
    <source>
        <dbReference type="SAM" id="Coils"/>
    </source>
</evidence>
<keyword evidence="1" id="KW-0175">Coiled coil</keyword>
<feature type="compositionally biased region" description="Basic and acidic residues" evidence="2">
    <location>
        <begin position="340"/>
        <end position="351"/>
    </location>
</feature>
<sequence length="379" mass="43748">MERKLPQYQCFEQVAKLFLTTRRDWKCKSCSDFDNTNTPDDLTSLKYQVSYLKRENELLIDLNTELKQNNELLKQNNFELSDKIATQNNLFLPIHAGTTSTVSYSNVLQKTMNNKVTPFTLVIKSTNKENSNIDILSDIQRRVKLADLNVCINSTKQIKKGVVPNCEDELSLEKLKTSIQKKVGSSYNISESQKYNPRLIIKHMQVDSSLESHEDIIKNMFSINQLEPFTTEDLKIVTILKYSHSKSQDVIIEVCPKLRKQILERSYLYLGWKRCSVSDYIRVIRCYQCSGNNRYTTEDLNKTPLENTVHSAPTTPTHRAEITTKTDINKQTIQIKEIKKPSELVKEKNSESKGTPTNNQVITRATLKEKIKLRNNSNK</sequence>
<gene>
    <name evidence="3" type="ORF">PSYICH_LOCUS7610</name>
</gene>
<dbReference type="OrthoDB" id="6753828at2759"/>
<feature type="region of interest" description="Disordered" evidence="2">
    <location>
        <begin position="340"/>
        <end position="379"/>
    </location>
</feature>
<dbReference type="AlphaFoldDB" id="A0A9P0CWP4"/>
<evidence type="ECO:0000256" key="2">
    <source>
        <dbReference type="SAM" id="MobiDB-lite"/>
    </source>
</evidence>
<dbReference type="Proteomes" id="UP001153636">
    <property type="component" value="Chromosome 2"/>
</dbReference>
<evidence type="ECO:0000313" key="3">
    <source>
        <dbReference type="EMBL" id="CAH1106052.1"/>
    </source>
</evidence>